<evidence type="ECO:0000256" key="3">
    <source>
        <dbReference type="ARBA" id="ARBA00006191"/>
    </source>
</evidence>
<evidence type="ECO:0000256" key="9">
    <source>
        <dbReference type="ARBA" id="ARBA00022840"/>
    </source>
</evidence>
<evidence type="ECO:0000256" key="1">
    <source>
        <dbReference type="ARBA" id="ARBA00003986"/>
    </source>
</evidence>
<reference evidence="16" key="1">
    <citation type="submission" date="2023-11" db="UniProtKB">
        <authorList>
            <consortium name="WormBaseParasite"/>
        </authorList>
    </citation>
    <scope>IDENTIFICATION</scope>
</reference>
<dbReference type="SUPFAM" id="SSF52402">
    <property type="entry name" value="Adenine nucleotide alpha hydrolases-like"/>
    <property type="match status" value="1"/>
</dbReference>
<dbReference type="InterPro" id="IPR046884">
    <property type="entry name" value="MnmA-like_central"/>
</dbReference>
<keyword evidence="9" id="KW-0067">ATP-binding</keyword>
<dbReference type="Pfam" id="PF20258">
    <property type="entry name" value="tRNA_Me_trans_C"/>
    <property type="match status" value="1"/>
</dbReference>
<dbReference type="InterPro" id="IPR023382">
    <property type="entry name" value="MnmA-like_central_sf"/>
</dbReference>
<keyword evidence="6" id="KW-0808">Transferase</keyword>
<evidence type="ECO:0000256" key="6">
    <source>
        <dbReference type="ARBA" id="ARBA00022679"/>
    </source>
</evidence>
<dbReference type="Pfam" id="PF20259">
    <property type="entry name" value="tRNA_Me_trans_M"/>
    <property type="match status" value="1"/>
</dbReference>
<dbReference type="GO" id="GO:0000049">
    <property type="term" value="F:tRNA binding"/>
    <property type="evidence" value="ECO:0007669"/>
    <property type="project" value="UniProtKB-KW"/>
</dbReference>
<comment type="similarity">
    <text evidence="3">Belongs to the MnmA/TRMU family.</text>
</comment>
<evidence type="ECO:0000256" key="10">
    <source>
        <dbReference type="ARBA" id="ARBA00022884"/>
    </source>
</evidence>
<evidence type="ECO:0000256" key="4">
    <source>
        <dbReference type="ARBA" id="ARBA00011953"/>
    </source>
</evidence>
<dbReference type="Gene3D" id="2.40.30.10">
    <property type="entry name" value="Translation factors"/>
    <property type="match status" value="1"/>
</dbReference>
<keyword evidence="11" id="KW-1015">Disulfide bond</keyword>
<organism evidence="15 16">
    <name type="scientific">Schistosoma mattheei</name>
    <dbReference type="NCBI Taxonomy" id="31246"/>
    <lineage>
        <taxon>Eukaryota</taxon>
        <taxon>Metazoa</taxon>
        <taxon>Spiralia</taxon>
        <taxon>Lophotrochozoa</taxon>
        <taxon>Platyhelminthes</taxon>
        <taxon>Trematoda</taxon>
        <taxon>Digenea</taxon>
        <taxon>Strigeidida</taxon>
        <taxon>Schistosomatoidea</taxon>
        <taxon>Schistosomatidae</taxon>
        <taxon>Schistosoma</taxon>
    </lineage>
</organism>
<evidence type="ECO:0000256" key="5">
    <source>
        <dbReference type="ARBA" id="ARBA00022555"/>
    </source>
</evidence>
<comment type="subcellular location">
    <subcellularLocation>
        <location evidence="2">Mitochondrion</location>
    </subcellularLocation>
</comment>
<dbReference type="NCBIfam" id="TIGR00420">
    <property type="entry name" value="trmU"/>
    <property type="match status" value="1"/>
</dbReference>
<dbReference type="FunFam" id="3.40.50.620:FF:000104">
    <property type="entry name" value="Mitochondrial tRNA-specific 2-thiouridylase 1"/>
    <property type="match status" value="1"/>
</dbReference>
<keyword evidence="5" id="KW-0820">tRNA-binding</keyword>
<sequence>MIDEVMMYDFFLQFPIMMLKRRNLFNWFGSNLNCVTYVNSIHSVVCAISGGVDSAVSAYLLKKKGFQVKGVFMTNWDSSDENTDCSLDKDRQDAQFVCDHLGIPFFEKNFVKEYWNYVFLPLIKSYEQGATPNPDILCNRFVKFNLLTRAVLKSKNQCANDDVQASSNLAADAIATGHYCQNSFGNYLQYRKDNIEARLLRSVDRVKDQTFWLSTISHKELPYCMFPVGDLLKTQVKQIAQDIGLSRIYSRRESMGMCFIGKRRFSEFIDNYLEPKPGVYKDLETDQVLEEHTGVHHFTLGQRIPIKRFNGPYYVSKMDCHNQIIYLVRDPAHPSLFMRKCWCGPAVWINSEPFSSINSRNIQFQWQNKWRPVNCILKPFSDISLASAYLRKDMKRCLSSSDNATLASVIDASIEDNREVGPCLSIELEAPMRCIAPGQWCAFYDNDICLGGAMICGSISLWEEGQNTSYHEWNHSDYELTYG</sequence>
<dbReference type="Gene3D" id="2.30.30.280">
    <property type="entry name" value="Adenine nucleotide alpha hydrolases-like domains"/>
    <property type="match status" value="1"/>
</dbReference>
<dbReference type="InterPro" id="IPR004506">
    <property type="entry name" value="MnmA-like"/>
</dbReference>
<dbReference type="InterPro" id="IPR046885">
    <property type="entry name" value="MnmA-like_C"/>
</dbReference>
<dbReference type="CDD" id="cd01998">
    <property type="entry name" value="MnmA_TRMU-like"/>
    <property type="match status" value="1"/>
</dbReference>
<dbReference type="EC" id="2.8.1.14" evidence="4"/>
<feature type="domain" description="tRNA-specific 2-thiouridylase MnmA-like central" evidence="14">
    <location>
        <begin position="267"/>
        <end position="328"/>
    </location>
</feature>
<comment type="function">
    <text evidence="1">Catalyzes the 2-thiolation of uridine at the wobble position (U34) of mitochondrial tRNA(Lys), tRNA(Glu) and tRNA(Gln). Required for the formation of 5-taurinomethyl-2-thiouridine (tm5s2U) of mitochondrial tRNA(Lys), tRNA(Glu), and tRNA(Gln) at the wobble position. ATP is required to activate the C2 atom of the wobble base.</text>
</comment>
<dbReference type="Gene3D" id="3.40.50.620">
    <property type="entry name" value="HUPs"/>
    <property type="match status" value="1"/>
</dbReference>
<keyword evidence="10" id="KW-0694">RNA-binding</keyword>
<dbReference type="GO" id="GO:0002143">
    <property type="term" value="P:tRNA wobble position uridine thiolation"/>
    <property type="evidence" value="ECO:0007669"/>
    <property type="project" value="TreeGrafter"/>
</dbReference>
<comment type="catalytic activity">
    <reaction evidence="12">
        <text>5-taurinomethyluridine(34) in tRNA + S-sulfanyl-L-cysteinyl-[protein] + AH2 + ATP = 5-taurinomethyl-2-thiouridine(34) in tRNA + L-cysteinyl-[protein] + A + AMP + diphosphate + H(+)</text>
        <dbReference type="Rhea" id="RHEA:47040"/>
        <dbReference type="Rhea" id="RHEA-COMP:10131"/>
        <dbReference type="Rhea" id="RHEA-COMP:11726"/>
        <dbReference type="Rhea" id="RHEA-COMP:11732"/>
        <dbReference type="Rhea" id="RHEA-COMP:11733"/>
        <dbReference type="ChEBI" id="CHEBI:13193"/>
        <dbReference type="ChEBI" id="CHEBI:15378"/>
        <dbReference type="ChEBI" id="CHEBI:17499"/>
        <dbReference type="ChEBI" id="CHEBI:29950"/>
        <dbReference type="ChEBI" id="CHEBI:30616"/>
        <dbReference type="ChEBI" id="CHEBI:33019"/>
        <dbReference type="ChEBI" id="CHEBI:61963"/>
        <dbReference type="ChEBI" id="CHEBI:87171"/>
        <dbReference type="ChEBI" id="CHEBI:87172"/>
        <dbReference type="ChEBI" id="CHEBI:456215"/>
        <dbReference type="EC" id="2.8.1.14"/>
    </reaction>
</comment>
<keyword evidence="7" id="KW-0819">tRNA processing</keyword>
<keyword evidence="8" id="KW-0547">Nucleotide-binding</keyword>
<proteinExistence type="inferred from homology"/>
<protein>
    <recommendedName>
        <fullName evidence="4">tRNA-5-taurinomethyluridine 2-sulfurtransferase</fullName>
        <ecNumber evidence="4">2.8.1.14</ecNumber>
    </recommendedName>
</protein>
<dbReference type="AlphaFoldDB" id="A0AA85BYY0"/>
<evidence type="ECO:0000256" key="8">
    <source>
        <dbReference type="ARBA" id="ARBA00022741"/>
    </source>
</evidence>
<evidence type="ECO:0000256" key="2">
    <source>
        <dbReference type="ARBA" id="ARBA00004173"/>
    </source>
</evidence>
<dbReference type="Pfam" id="PF03054">
    <property type="entry name" value="tRNA_Me_trans"/>
    <property type="match status" value="1"/>
</dbReference>
<accession>A0AA85BYY0</accession>
<dbReference type="GO" id="GO:0061708">
    <property type="term" value="F:tRNA-5-taurinomethyluridine 2-sulfurtransferase"/>
    <property type="evidence" value="ECO:0007669"/>
    <property type="project" value="UniProtKB-EC"/>
</dbReference>
<dbReference type="GO" id="GO:0005524">
    <property type="term" value="F:ATP binding"/>
    <property type="evidence" value="ECO:0007669"/>
    <property type="project" value="UniProtKB-KW"/>
</dbReference>
<feature type="domain" description="tRNA-specific 2-thiouridylase MnmA-like C-terminal" evidence="13">
    <location>
        <begin position="424"/>
        <end position="455"/>
    </location>
</feature>
<evidence type="ECO:0000256" key="7">
    <source>
        <dbReference type="ARBA" id="ARBA00022694"/>
    </source>
</evidence>
<evidence type="ECO:0000313" key="15">
    <source>
        <dbReference type="Proteomes" id="UP000050791"/>
    </source>
</evidence>
<evidence type="ECO:0000259" key="13">
    <source>
        <dbReference type="Pfam" id="PF20258"/>
    </source>
</evidence>
<name>A0AA85BYY0_9TREM</name>
<evidence type="ECO:0000259" key="14">
    <source>
        <dbReference type="Pfam" id="PF20259"/>
    </source>
</evidence>
<dbReference type="WBParaSite" id="SMTH1_88150.2">
    <property type="protein sequence ID" value="SMTH1_88150.2"/>
    <property type="gene ID" value="SMTH1_88150"/>
</dbReference>
<dbReference type="InterPro" id="IPR014729">
    <property type="entry name" value="Rossmann-like_a/b/a_fold"/>
</dbReference>
<dbReference type="PANTHER" id="PTHR11933:SF5">
    <property type="entry name" value="MITOCHONDRIAL TRNA-SPECIFIC 2-THIOURIDYLASE 1"/>
    <property type="match status" value="1"/>
</dbReference>
<dbReference type="GO" id="GO:0005739">
    <property type="term" value="C:mitochondrion"/>
    <property type="evidence" value="ECO:0007669"/>
    <property type="project" value="UniProtKB-SubCell"/>
</dbReference>
<evidence type="ECO:0000256" key="12">
    <source>
        <dbReference type="ARBA" id="ARBA00049564"/>
    </source>
</evidence>
<dbReference type="PANTHER" id="PTHR11933">
    <property type="entry name" value="TRNA 5-METHYLAMINOMETHYL-2-THIOURIDYLATE -METHYLTRANSFERASE"/>
    <property type="match status" value="1"/>
</dbReference>
<evidence type="ECO:0000313" key="16">
    <source>
        <dbReference type="WBParaSite" id="SMTH1_88150.2"/>
    </source>
</evidence>
<dbReference type="Proteomes" id="UP000050791">
    <property type="component" value="Unassembled WGS sequence"/>
</dbReference>
<evidence type="ECO:0000256" key="11">
    <source>
        <dbReference type="ARBA" id="ARBA00023157"/>
    </source>
</evidence>